<protein>
    <recommendedName>
        <fullName evidence="6 7">Peptidyl-tRNA hydrolase</fullName>
        <shortName evidence="7">Pth</shortName>
        <ecNumber evidence="1 7">3.1.1.29</ecNumber>
    </recommendedName>
</protein>
<feature type="active site" description="Proton acceptor" evidence="7">
    <location>
        <position position="18"/>
    </location>
</feature>
<sequence length="183" mass="20187">MIIVGMGNPGEKFKNTRHNAGFTAIDFFAQKNNFPDFELSKKYASLISEKNNVILAKPQTFMNESGLAVKKIVSNVKGQMSDVVIVHDDIDLPIGKLKIAQDSGSGGHKGVNSIIEILGTKDFIRFKIGICPEKGKPKSVETFVIKKFTNEEQEMINSAIAKTAEALDFFIKNGLEKTMNAYN</sequence>
<evidence type="ECO:0000313" key="11">
    <source>
        <dbReference type="Proteomes" id="UP000176855"/>
    </source>
</evidence>
<dbReference type="Proteomes" id="UP000176855">
    <property type="component" value="Unassembled WGS sequence"/>
</dbReference>
<dbReference type="GO" id="GO:0072344">
    <property type="term" value="P:rescue of stalled ribosome"/>
    <property type="evidence" value="ECO:0007669"/>
    <property type="project" value="UniProtKB-UniRule"/>
</dbReference>
<evidence type="ECO:0000256" key="7">
    <source>
        <dbReference type="HAMAP-Rule" id="MF_00083"/>
    </source>
</evidence>
<dbReference type="NCBIfam" id="TIGR00447">
    <property type="entry name" value="pth"/>
    <property type="match status" value="1"/>
</dbReference>
<comment type="caution">
    <text evidence="7">Lacks conserved residue(s) required for the propagation of feature annotation.</text>
</comment>
<name>A0A1G2HPD4_9BACT</name>
<evidence type="ECO:0000256" key="2">
    <source>
        <dbReference type="ARBA" id="ARBA00022555"/>
    </source>
</evidence>
<dbReference type="EMBL" id="MHOO01000008">
    <property type="protein sequence ID" value="OGZ64110.1"/>
    <property type="molecule type" value="Genomic_DNA"/>
</dbReference>
<comment type="subcellular location">
    <subcellularLocation>
        <location evidence="7">Cytoplasm</location>
    </subcellularLocation>
</comment>
<dbReference type="PANTHER" id="PTHR17224">
    <property type="entry name" value="PEPTIDYL-TRNA HYDROLASE"/>
    <property type="match status" value="1"/>
</dbReference>
<dbReference type="HAMAP" id="MF_00083">
    <property type="entry name" value="Pept_tRNA_hydro_bact"/>
    <property type="match status" value="1"/>
</dbReference>
<dbReference type="GO" id="GO:0004045">
    <property type="term" value="F:peptidyl-tRNA hydrolase activity"/>
    <property type="evidence" value="ECO:0007669"/>
    <property type="project" value="UniProtKB-UniRule"/>
</dbReference>
<feature type="site" description="Stabilizes the basic form of H active site to accept a proton" evidence="7">
    <location>
        <position position="88"/>
    </location>
</feature>
<dbReference type="GO" id="GO:0006515">
    <property type="term" value="P:protein quality control for misfolded or incompletely synthesized proteins"/>
    <property type="evidence" value="ECO:0007669"/>
    <property type="project" value="UniProtKB-UniRule"/>
</dbReference>
<comment type="catalytic activity">
    <reaction evidence="7 8">
        <text>an N-acyl-L-alpha-aminoacyl-tRNA + H2O = an N-acyl-L-amino acid + a tRNA + H(+)</text>
        <dbReference type="Rhea" id="RHEA:54448"/>
        <dbReference type="Rhea" id="RHEA-COMP:10123"/>
        <dbReference type="Rhea" id="RHEA-COMP:13883"/>
        <dbReference type="ChEBI" id="CHEBI:15377"/>
        <dbReference type="ChEBI" id="CHEBI:15378"/>
        <dbReference type="ChEBI" id="CHEBI:59874"/>
        <dbReference type="ChEBI" id="CHEBI:78442"/>
        <dbReference type="ChEBI" id="CHEBI:138191"/>
        <dbReference type="EC" id="3.1.1.29"/>
    </reaction>
</comment>
<evidence type="ECO:0000256" key="8">
    <source>
        <dbReference type="RuleBase" id="RU000673"/>
    </source>
</evidence>
<comment type="caution">
    <text evidence="10">The sequence shown here is derived from an EMBL/GenBank/DDBJ whole genome shotgun (WGS) entry which is preliminary data.</text>
</comment>
<feature type="binding site" evidence="7">
    <location>
        <position position="13"/>
    </location>
    <ligand>
        <name>tRNA</name>
        <dbReference type="ChEBI" id="CHEBI:17843"/>
    </ligand>
</feature>
<comment type="similarity">
    <text evidence="5 7 9">Belongs to the PTH family.</text>
</comment>
<accession>A0A1G2HPD4</accession>
<proteinExistence type="inferred from homology"/>
<dbReference type="FunFam" id="3.40.50.1470:FF:000001">
    <property type="entry name" value="Peptidyl-tRNA hydrolase"/>
    <property type="match status" value="1"/>
</dbReference>
<organism evidence="10 11">
    <name type="scientific">Candidatus Staskawiczbacteria bacterium RIFCSPHIGHO2_01_FULL_39_25</name>
    <dbReference type="NCBI Taxonomy" id="1802202"/>
    <lineage>
        <taxon>Bacteria</taxon>
        <taxon>Candidatus Staskawicziibacteriota</taxon>
    </lineage>
</organism>
<keyword evidence="2 7" id="KW-0820">tRNA-binding</keyword>
<keyword evidence="4 7" id="KW-0694">RNA-binding</keyword>
<dbReference type="Pfam" id="PF01195">
    <property type="entry name" value="Pept_tRNA_hydro"/>
    <property type="match status" value="1"/>
</dbReference>
<feature type="site" description="Discriminates between blocked and unblocked aminoacyl-tRNA" evidence="7">
    <location>
        <position position="8"/>
    </location>
</feature>
<dbReference type="STRING" id="1802202.A2730_03180"/>
<evidence type="ECO:0000256" key="4">
    <source>
        <dbReference type="ARBA" id="ARBA00022884"/>
    </source>
</evidence>
<comment type="subunit">
    <text evidence="7">Monomer.</text>
</comment>
<dbReference type="InterPro" id="IPR036416">
    <property type="entry name" value="Pept_tRNA_hydro_sf"/>
</dbReference>
<dbReference type="SUPFAM" id="SSF53178">
    <property type="entry name" value="Peptidyl-tRNA hydrolase-like"/>
    <property type="match status" value="1"/>
</dbReference>
<evidence type="ECO:0000256" key="9">
    <source>
        <dbReference type="RuleBase" id="RU004320"/>
    </source>
</evidence>
<dbReference type="PROSITE" id="PS01195">
    <property type="entry name" value="PEPT_TRNA_HYDROL_1"/>
    <property type="match status" value="1"/>
</dbReference>
<dbReference type="EC" id="3.1.1.29" evidence="1 7"/>
<reference evidence="10 11" key="1">
    <citation type="journal article" date="2016" name="Nat. Commun.">
        <title>Thousands of microbial genomes shed light on interconnected biogeochemical processes in an aquifer system.</title>
        <authorList>
            <person name="Anantharaman K."/>
            <person name="Brown C.T."/>
            <person name="Hug L.A."/>
            <person name="Sharon I."/>
            <person name="Castelle C.J."/>
            <person name="Probst A.J."/>
            <person name="Thomas B.C."/>
            <person name="Singh A."/>
            <person name="Wilkins M.J."/>
            <person name="Karaoz U."/>
            <person name="Brodie E.L."/>
            <person name="Williams K.H."/>
            <person name="Hubbard S.S."/>
            <person name="Banfield J.F."/>
        </authorList>
    </citation>
    <scope>NUCLEOTIDE SEQUENCE [LARGE SCALE GENOMIC DNA]</scope>
</reference>
<dbReference type="GO" id="GO:0005737">
    <property type="term" value="C:cytoplasm"/>
    <property type="evidence" value="ECO:0007669"/>
    <property type="project" value="UniProtKB-SubCell"/>
</dbReference>
<evidence type="ECO:0000256" key="1">
    <source>
        <dbReference type="ARBA" id="ARBA00013260"/>
    </source>
</evidence>
<dbReference type="CDD" id="cd00462">
    <property type="entry name" value="PTH"/>
    <property type="match status" value="1"/>
</dbReference>
<evidence type="ECO:0000256" key="6">
    <source>
        <dbReference type="ARBA" id="ARBA00050038"/>
    </source>
</evidence>
<keyword evidence="7" id="KW-0963">Cytoplasm</keyword>
<dbReference type="InterPro" id="IPR001328">
    <property type="entry name" value="Pept_tRNA_hydro"/>
</dbReference>
<evidence type="ECO:0000256" key="3">
    <source>
        <dbReference type="ARBA" id="ARBA00022801"/>
    </source>
</evidence>
<comment type="function">
    <text evidence="7">Hydrolyzes ribosome-free peptidyl-tRNAs (with 1 or more amino acids incorporated), which drop off the ribosome during protein synthesis, or as a result of ribosome stalling.</text>
</comment>
<dbReference type="GO" id="GO:0000049">
    <property type="term" value="F:tRNA binding"/>
    <property type="evidence" value="ECO:0007669"/>
    <property type="project" value="UniProtKB-UniRule"/>
</dbReference>
<gene>
    <name evidence="7" type="primary">pth</name>
    <name evidence="10" type="ORF">A2730_03180</name>
</gene>
<evidence type="ECO:0000256" key="5">
    <source>
        <dbReference type="ARBA" id="ARBA00038063"/>
    </source>
</evidence>
<feature type="binding site" evidence="7">
    <location>
        <position position="61"/>
    </location>
    <ligand>
        <name>tRNA</name>
        <dbReference type="ChEBI" id="CHEBI:17843"/>
    </ligand>
</feature>
<feature type="binding site" evidence="7">
    <location>
        <position position="63"/>
    </location>
    <ligand>
        <name>tRNA</name>
        <dbReference type="ChEBI" id="CHEBI:17843"/>
    </ligand>
</feature>
<keyword evidence="3 7" id="KW-0378">Hydrolase</keyword>
<dbReference type="PANTHER" id="PTHR17224:SF1">
    <property type="entry name" value="PEPTIDYL-TRNA HYDROLASE"/>
    <property type="match status" value="1"/>
</dbReference>
<dbReference type="InterPro" id="IPR018171">
    <property type="entry name" value="Pept_tRNA_hydro_CS"/>
</dbReference>
<evidence type="ECO:0000313" key="10">
    <source>
        <dbReference type="EMBL" id="OGZ64110.1"/>
    </source>
</evidence>
<dbReference type="AlphaFoldDB" id="A0A1G2HPD4"/>
<comment type="function">
    <text evidence="7">Catalyzes the release of premature peptidyl moieties from peptidyl-tRNA molecules trapped in stalled 50S ribosomal subunits, and thus maintains levels of free tRNAs and 50S ribosomes.</text>
</comment>
<dbReference type="Gene3D" id="3.40.50.1470">
    <property type="entry name" value="Peptidyl-tRNA hydrolase"/>
    <property type="match status" value="1"/>
</dbReference>